<organism evidence="2 3">
    <name type="scientific">Winogradskyella rapida</name>
    <dbReference type="NCBI Taxonomy" id="549701"/>
    <lineage>
        <taxon>Bacteria</taxon>
        <taxon>Pseudomonadati</taxon>
        <taxon>Bacteroidota</taxon>
        <taxon>Flavobacteriia</taxon>
        <taxon>Flavobacteriales</taxon>
        <taxon>Flavobacteriaceae</taxon>
        <taxon>Winogradskyella</taxon>
    </lineage>
</organism>
<comment type="caution">
    <text evidence="2">The sequence shown here is derived from an EMBL/GenBank/DDBJ whole genome shotgun (WGS) entry which is preliminary data.</text>
</comment>
<protein>
    <submittedName>
        <fullName evidence="2">P63C domain-containing protein</fullName>
    </submittedName>
</protein>
<gene>
    <name evidence="2" type="ORF">ACFQ13_05925</name>
</gene>
<evidence type="ECO:0000313" key="2">
    <source>
        <dbReference type="EMBL" id="MFD1015451.1"/>
    </source>
</evidence>
<evidence type="ECO:0000259" key="1">
    <source>
        <dbReference type="Pfam" id="PF10546"/>
    </source>
</evidence>
<proteinExistence type="predicted"/>
<keyword evidence="3" id="KW-1185">Reference proteome</keyword>
<dbReference type="EMBL" id="JBHTKM010000023">
    <property type="protein sequence ID" value="MFD1015451.1"/>
    <property type="molecule type" value="Genomic_DNA"/>
</dbReference>
<dbReference type="RefSeq" id="WP_386115143.1">
    <property type="nucleotide sequence ID" value="NZ_JBHTKM010000023.1"/>
</dbReference>
<dbReference type="Pfam" id="PF10546">
    <property type="entry name" value="P63C"/>
    <property type="match status" value="1"/>
</dbReference>
<name>A0ABW3KNS0_9FLAO</name>
<evidence type="ECO:0000313" key="3">
    <source>
        <dbReference type="Proteomes" id="UP001597086"/>
    </source>
</evidence>
<accession>A0ABW3KNS0</accession>
<feature type="domain" description="Bacteriophage Mx8 p63 C-terminal" evidence="1">
    <location>
        <begin position="158"/>
        <end position="251"/>
    </location>
</feature>
<sequence>MSKIIHEGEIDLAGIIIPCYVLEDGTRVLSGRGMQEALKMVDTDENSKPTSGARLNRYLGQKSLEPFIYKGKEPGHFEPIECYQGEKKINGYEATILADICESFLDARNEINLSVRQKIIADQCEILIRAFAKVGITALVDEATGYQYDRERFELQKILNAYISEEILKWQLTFTDDFYKQIYRLWNLPFIPKYIKNKPSFIGRLTTKYIYEQLPNGVLENLRKNTPKTDKGNWKYKFHQSLTPEVGKEHLKKQITEVTTLMEVSKTKKEFEHLFERKYGDNSQLELGFDEQ</sequence>
<reference evidence="3" key="1">
    <citation type="journal article" date="2019" name="Int. J. Syst. Evol. Microbiol.">
        <title>The Global Catalogue of Microorganisms (GCM) 10K type strain sequencing project: providing services to taxonomists for standard genome sequencing and annotation.</title>
        <authorList>
            <consortium name="The Broad Institute Genomics Platform"/>
            <consortium name="The Broad Institute Genome Sequencing Center for Infectious Disease"/>
            <person name="Wu L."/>
            <person name="Ma J."/>
        </authorList>
    </citation>
    <scope>NUCLEOTIDE SEQUENCE [LARGE SCALE GENOMIC DNA]</scope>
    <source>
        <strain evidence="3">CCUG 56098</strain>
    </source>
</reference>
<dbReference type="InterPro" id="IPR018874">
    <property type="entry name" value="Phage_Mx8_p63_C"/>
</dbReference>
<dbReference type="Proteomes" id="UP001597086">
    <property type="component" value="Unassembled WGS sequence"/>
</dbReference>